<dbReference type="STRING" id="1219077.VAZ01S_015_00010"/>
<protein>
    <submittedName>
        <fullName evidence="1">Uncharacterized protein</fullName>
    </submittedName>
</protein>
<name>U3AN86_9VIBR</name>
<dbReference type="Proteomes" id="UP000016567">
    <property type="component" value="Unassembled WGS sequence"/>
</dbReference>
<dbReference type="AlphaFoldDB" id="U3AN86"/>
<keyword evidence="2" id="KW-1185">Reference proteome</keyword>
<proteinExistence type="predicted"/>
<comment type="caution">
    <text evidence="1">The sequence shown here is derived from an EMBL/GenBank/DDBJ whole genome shotgun (WGS) entry which is preliminary data.</text>
</comment>
<evidence type="ECO:0000313" key="2">
    <source>
        <dbReference type="Proteomes" id="UP000016567"/>
    </source>
</evidence>
<sequence>MNSNIRFIASSKLSQAELPFVLTPDECIEQFSRVRNPNDILKSLPNALAQRISLSAKKSTTGLLQSMQTELAKVEWIAISLSPRRGRYLVSYT</sequence>
<dbReference type="RefSeq" id="WP_021708537.1">
    <property type="nucleotide sequence ID" value="NZ_BATL01000015.1"/>
</dbReference>
<organism evidence="1 2">
    <name type="scientific">Vibrio azureus NBRC 104587</name>
    <dbReference type="NCBI Taxonomy" id="1219077"/>
    <lineage>
        <taxon>Bacteria</taxon>
        <taxon>Pseudomonadati</taxon>
        <taxon>Pseudomonadota</taxon>
        <taxon>Gammaproteobacteria</taxon>
        <taxon>Vibrionales</taxon>
        <taxon>Vibrionaceae</taxon>
        <taxon>Vibrio</taxon>
    </lineage>
</organism>
<accession>U3AN86</accession>
<dbReference type="EMBL" id="BATL01000015">
    <property type="protein sequence ID" value="GAD74757.1"/>
    <property type="molecule type" value="Genomic_DNA"/>
</dbReference>
<evidence type="ECO:0000313" key="1">
    <source>
        <dbReference type="EMBL" id="GAD74757.1"/>
    </source>
</evidence>
<gene>
    <name evidence="1" type="ORF">VAZ01S_015_00010</name>
</gene>
<reference evidence="1 2" key="1">
    <citation type="submission" date="2013-09" db="EMBL/GenBank/DDBJ databases">
        <title>Whole genome shotgun sequence of Vibrio azureus NBRC 104587.</title>
        <authorList>
            <person name="Isaki S."/>
            <person name="Hosoyama A."/>
            <person name="Numata M."/>
            <person name="Hashimoto M."/>
            <person name="Hosoyama Y."/>
            <person name="Tsuchikane K."/>
            <person name="Noguchi M."/>
            <person name="Hirakata S."/>
            <person name="Ichikawa N."/>
            <person name="Ohji S."/>
            <person name="Yamazoe A."/>
            <person name="Fujita N."/>
        </authorList>
    </citation>
    <scope>NUCLEOTIDE SEQUENCE [LARGE SCALE GENOMIC DNA]</scope>
    <source>
        <strain evidence="1 2">NBRC 104587</strain>
    </source>
</reference>